<sequence>MTKKVPVYVISGFLGSGKTTVLLNMLEHFKQQKKIPGIILNELGDENVEDHLFKGEKIVELLNGCICCTIQEDLKTTLDQYIGQEIDVLIIEGTGVANPLEIKEVLLTPAYMQHFELQSMISLVDASHYLEYQSFFSSSKEIRGLLKEQVTSAHLLVLNKMDLISEKELIKVESKLADQLEDHVPVYRTSFGAVPLEILLEKRMHVVEVEEEGAGEIHHDGEHHHHHHHIEAVKINMIEPINTVVLESELKKLSKQVIRSKGIVLLEETPGLYEFQYAASTLVLNKIEDSENKEYKPSIILIGKEIDEKKVAKFREALK</sequence>
<organism evidence="8 9">
    <name type="scientific">Sutcliffiella rhizosphaerae</name>
    <dbReference type="NCBI Taxonomy" id="2880967"/>
    <lineage>
        <taxon>Bacteria</taxon>
        <taxon>Bacillati</taxon>
        <taxon>Bacillota</taxon>
        <taxon>Bacilli</taxon>
        <taxon>Bacillales</taxon>
        <taxon>Bacillaceae</taxon>
        <taxon>Sutcliffiella</taxon>
    </lineage>
</organism>
<dbReference type="Pfam" id="PF02492">
    <property type="entry name" value="cobW"/>
    <property type="match status" value="1"/>
</dbReference>
<dbReference type="RefSeq" id="WP_230502857.1">
    <property type="nucleotide sequence ID" value="NZ_CAKJTJ010000021.1"/>
</dbReference>
<evidence type="ECO:0000256" key="1">
    <source>
        <dbReference type="ARBA" id="ARBA00022741"/>
    </source>
</evidence>
<keyword evidence="1" id="KW-0547">Nucleotide-binding</keyword>
<dbReference type="Gene3D" id="3.30.1220.10">
    <property type="entry name" value="CobW-like, C-terminal domain"/>
    <property type="match status" value="1"/>
</dbReference>
<evidence type="ECO:0000259" key="7">
    <source>
        <dbReference type="Pfam" id="PF07683"/>
    </source>
</evidence>
<protein>
    <submittedName>
        <fullName evidence="8">Metal chaperone YciC</fullName>
    </submittedName>
</protein>
<dbReference type="InterPro" id="IPR027417">
    <property type="entry name" value="P-loop_NTPase"/>
</dbReference>
<gene>
    <name evidence="8" type="primary">yciC_2</name>
    <name evidence="8" type="ORF">BACCIP111883_03205</name>
</gene>
<dbReference type="SUPFAM" id="SSF52540">
    <property type="entry name" value="P-loop containing nucleoside triphosphate hydrolases"/>
    <property type="match status" value="1"/>
</dbReference>
<comment type="catalytic activity">
    <reaction evidence="5">
        <text>GTP + H2O = GDP + phosphate + H(+)</text>
        <dbReference type="Rhea" id="RHEA:19669"/>
        <dbReference type="ChEBI" id="CHEBI:15377"/>
        <dbReference type="ChEBI" id="CHEBI:15378"/>
        <dbReference type="ChEBI" id="CHEBI:37565"/>
        <dbReference type="ChEBI" id="CHEBI:43474"/>
        <dbReference type="ChEBI" id="CHEBI:58189"/>
    </reaction>
    <physiologicalReaction direction="left-to-right" evidence="5">
        <dbReference type="Rhea" id="RHEA:19670"/>
    </physiologicalReaction>
</comment>
<feature type="domain" description="CobW C-terminal" evidence="7">
    <location>
        <begin position="237"/>
        <end position="313"/>
    </location>
</feature>
<dbReference type="EMBL" id="CAKJTJ010000021">
    <property type="protein sequence ID" value="CAG9622414.1"/>
    <property type="molecule type" value="Genomic_DNA"/>
</dbReference>
<proteinExistence type="inferred from homology"/>
<dbReference type="SUPFAM" id="SSF90002">
    <property type="entry name" value="Hypothetical protein YjiA, C-terminal domain"/>
    <property type="match status" value="1"/>
</dbReference>
<evidence type="ECO:0000256" key="3">
    <source>
        <dbReference type="ARBA" id="ARBA00023186"/>
    </source>
</evidence>
<evidence type="ECO:0000313" key="9">
    <source>
        <dbReference type="Proteomes" id="UP000789833"/>
    </source>
</evidence>
<dbReference type="Proteomes" id="UP000789833">
    <property type="component" value="Unassembled WGS sequence"/>
</dbReference>
<dbReference type="InterPro" id="IPR003495">
    <property type="entry name" value="CobW/HypB/UreG_nucleotide-bd"/>
</dbReference>
<dbReference type="InterPro" id="IPR011629">
    <property type="entry name" value="CobW-like_C"/>
</dbReference>
<evidence type="ECO:0000256" key="5">
    <source>
        <dbReference type="ARBA" id="ARBA00049117"/>
    </source>
</evidence>
<accession>A0ABM8YR49</accession>
<comment type="caution">
    <text evidence="8">The sequence shown here is derived from an EMBL/GenBank/DDBJ whole genome shotgun (WGS) entry which is preliminary data.</text>
</comment>
<feature type="domain" description="CobW/HypB/UreG nucleotide-binding" evidence="6">
    <location>
        <begin position="6"/>
        <end position="187"/>
    </location>
</feature>
<keyword evidence="3" id="KW-0143">Chaperone</keyword>
<dbReference type="InterPro" id="IPR051316">
    <property type="entry name" value="Zinc-reg_GTPase_activator"/>
</dbReference>
<name>A0ABM8YR49_9BACI</name>
<evidence type="ECO:0000256" key="4">
    <source>
        <dbReference type="ARBA" id="ARBA00034320"/>
    </source>
</evidence>
<comment type="similarity">
    <text evidence="4">Belongs to the SIMIBI class G3E GTPase family. ZNG1 subfamily.</text>
</comment>
<evidence type="ECO:0000259" key="6">
    <source>
        <dbReference type="Pfam" id="PF02492"/>
    </source>
</evidence>
<evidence type="ECO:0000313" key="8">
    <source>
        <dbReference type="EMBL" id="CAG9622414.1"/>
    </source>
</evidence>
<dbReference type="InterPro" id="IPR036627">
    <property type="entry name" value="CobW-likC_sf"/>
</dbReference>
<dbReference type="PANTHER" id="PTHR13748">
    <property type="entry name" value="COBW-RELATED"/>
    <property type="match status" value="1"/>
</dbReference>
<dbReference type="CDD" id="cd03112">
    <property type="entry name" value="CobW-like"/>
    <property type="match status" value="1"/>
</dbReference>
<evidence type="ECO:0000256" key="2">
    <source>
        <dbReference type="ARBA" id="ARBA00022801"/>
    </source>
</evidence>
<dbReference type="Pfam" id="PF07683">
    <property type="entry name" value="CobW_C"/>
    <property type="match status" value="1"/>
</dbReference>
<dbReference type="Gene3D" id="3.40.50.300">
    <property type="entry name" value="P-loop containing nucleotide triphosphate hydrolases"/>
    <property type="match status" value="1"/>
</dbReference>
<keyword evidence="2" id="KW-0378">Hydrolase</keyword>
<reference evidence="8 9" key="1">
    <citation type="submission" date="2021-10" db="EMBL/GenBank/DDBJ databases">
        <authorList>
            <person name="Criscuolo A."/>
        </authorList>
    </citation>
    <scope>NUCLEOTIDE SEQUENCE [LARGE SCALE GENOMIC DNA]</scope>
    <source>
        <strain evidence="9">CIP 111883</strain>
    </source>
</reference>
<keyword evidence="9" id="KW-1185">Reference proteome</keyword>